<dbReference type="AlphaFoldDB" id="A0A1W2TFB0"/>
<dbReference type="EMBL" id="DF977466">
    <property type="protein sequence ID" value="GAP86731.1"/>
    <property type="molecule type" value="Genomic_DNA"/>
</dbReference>
<evidence type="ECO:0000313" key="2">
    <source>
        <dbReference type="Proteomes" id="UP000054516"/>
    </source>
</evidence>
<name>A0A1W2TFB0_ROSNE</name>
<sequence length="227" mass="25358">MVSKLKHVFSPKMMTNHSLSNLAKGLNSVYNCVDRFEALEDKRGYDNGKQFPAELYKRGVQKQLLDHWLSSEPRIYTVDGDGYNFDARRAGCEWAAFLRVRDPGATVLRVYPKSRTVDPEHTLCQLLSSLIYNFISLLPREFDKVPDLCRRNFELLAQGGAPGIDAGLRILEALPPLELHGGRILCIVHGLNPAGSDGAADNIRQVTAVLGRILARNDGHLLYTVTR</sequence>
<gene>
    <name evidence="1" type="ORF">SAMD00023353_2101580</name>
</gene>
<accession>A0A1W2TFB0</accession>
<protein>
    <submittedName>
        <fullName evidence="1">Uncharacterized protein</fullName>
    </submittedName>
</protein>
<organism evidence="1">
    <name type="scientific">Rosellinia necatrix</name>
    <name type="common">White root-rot fungus</name>
    <dbReference type="NCBI Taxonomy" id="77044"/>
    <lineage>
        <taxon>Eukaryota</taxon>
        <taxon>Fungi</taxon>
        <taxon>Dikarya</taxon>
        <taxon>Ascomycota</taxon>
        <taxon>Pezizomycotina</taxon>
        <taxon>Sordariomycetes</taxon>
        <taxon>Xylariomycetidae</taxon>
        <taxon>Xylariales</taxon>
        <taxon>Xylariaceae</taxon>
        <taxon>Rosellinia</taxon>
    </lineage>
</organism>
<proteinExistence type="predicted"/>
<evidence type="ECO:0000313" key="1">
    <source>
        <dbReference type="EMBL" id="GAP86731.1"/>
    </source>
</evidence>
<keyword evidence="2" id="KW-1185">Reference proteome</keyword>
<dbReference type="Proteomes" id="UP000054516">
    <property type="component" value="Unassembled WGS sequence"/>
</dbReference>
<reference evidence="1" key="1">
    <citation type="submission" date="2016-03" db="EMBL/GenBank/DDBJ databases">
        <title>Draft genome sequence of Rosellinia necatrix.</title>
        <authorList>
            <person name="Kanematsu S."/>
        </authorList>
    </citation>
    <scope>NUCLEOTIDE SEQUENCE [LARGE SCALE GENOMIC DNA]</scope>
    <source>
        <strain evidence="1">W97</strain>
    </source>
</reference>
<dbReference type="OrthoDB" id="4727849at2759"/>